<evidence type="ECO:0000256" key="1">
    <source>
        <dbReference type="SAM" id="MobiDB-lite"/>
    </source>
</evidence>
<feature type="compositionally biased region" description="Polar residues" evidence="1">
    <location>
        <begin position="119"/>
        <end position="135"/>
    </location>
</feature>
<gene>
    <name evidence="3" type="ORF">TCEB3V08_LOCUS10609</name>
</gene>
<keyword evidence="2" id="KW-0732">Signal</keyword>
<feature type="chain" id="PRO_5031313598" evidence="2">
    <location>
        <begin position="18"/>
        <end position="194"/>
    </location>
</feature>
<sequence>MLHRLLCGHPMARFTFCLGLLSGGLRDSPSPPRPISLPDVPENKIRQISLWHPLKMVSQRRSFKQPLDGESYELLTVIDSAAVRNDSSTNHRGGSCSPTPNSEAEPNTNYSSPHPPKLSASNIRTEGSSQQPRLEKTSTVAYIKEIVGLLKELNIFKLITHFKPYFARLRHCTDVAEKMRILIEGVTVLLYDPG</sequence>
<feature type="signal peptide" evidence="2">
    <location>
        <begin position="1"/>
        <end position="17"/>
    </location>
</feature>
<feature type="region of interest" description="Disordered" evidence="1">
    <location>
        <begin position="85"/>
        <end position="135"/>
    </location>
</feature>
<dbReference type="EMBL" id="OC321813">
    <property type="protein sequence ID" value="CAD7410723.1"/>
    <property type="molecule type" value="Genomic_DNA"/>
</dbReference>
<proteinExistence type="predicted"/>
<evidence type="ECO:0000313" key="3">
    <source>
        <dbReference type="EMBL" id="CAD7410723.1"/>
    </source>
</evidence>
<organism evidence="3">
    <name type="scientific">Timema cristinae</name>
    <name type="common">Walking stick</name>
    <dbReference type="NCBI Taxonomy" id="61476"/>
    <lineage>
        <taxon>Eukaryota</taxon>
        <taxon>Metazoa</taxon>
        <taxon>Ecdysozoa</taxon>
        <taxon>Arthropoda</taxon>
        <taxon>Hexapoda</taxon>
        <taxon>Insecta</taxon>
        <taxon>Pterygota</taxon>
        <taxon>Neoptera</taxon>
        <taxon>Polyneoptera</taxon>
        <taxon>Phasmatodea</taxon>
        <taxon>Timematodea</taxon>
        <taxon>Timematoidea</taxon>
        <taxon>Timematidae</taxon>
        <taxon>Timema</taxon>
    </lineage>
</organism>
<feature type="compositionally biased region" description="Polar residues" evidence="1">
    <location>
        <begin position="85"/>
        <end position="112"/>
    </location>
</feature>
<reference evidence="3" key="1">
    <citation type="submission" date="2020-11" db="EMBL/GenBank/DDBJ databases">
        <authorList>
            <person name="Tran Van P."/>
        </authorList>
    </citation>
    <scope>NUCLEOTIDE SEQUENCE</scope>
</reference>
<evidence type="ECO:0000256" key="2">
    <source>
        <dbReference type="SAM" id="SignalP"/>
    </source>
</evidence>
<accession>A0A7R9D9Z0</accession>
<name>A0A7R9D9Z0_TIMCR</name>
<protein>
    <submittedName>
        <fullName evidence="3">Uncharacterized protein</fullName>
    </submittedName>
</protein>
<dbReference type="AlphaFoldDB" id="A0A7R9D9Z0"/>